<gene>
    <name evidence="2" type="ORF">THRCLA_23400</name>
</gene>
<reference evidence="2 3" key="1">
    <citation type="journal article" date="2014" name="Genome Biol. Evol.">
        <title>The secreted proteins of Achlya hypogyna and Thraustotheca clavata identify the ancestral oomycete secretome and reveal gene acquisitions by horizontal gene transfer.</title>
        <authorList>
            <person name="Misner I."/>
            <person name="Blouin N."/>
            <person name="Leonard G."/>
            <person name="Richards T.A."/>
            <person name="Lane C.E."/>
        </authorList>
    </citation>
    <scope>NUCLEOTIDE SEQUENCE [LARGE SCALE GENOMIC DNA]</scope>
    <source>
        <strain evidence="2 3">ATCC 34112</strain>
    </source>
</reference>
<dbReference type="OrthoDB" id="2423701at2759"/>
<proteinExistence type="predicted"/>
<evidence type="ECO:0000313" key="2">
    <source>
        <dbReference type="EMBL" id="OQR81309.1"/>
    </source>
</evidence>
<dbReference type="InterPro" id="IPR011990">
    <property type="entry name" value="TPR-like_helical_dom_sf"/>
</dbReference>
<dbReference type="SMART" id="SM00028">
    <property type="entry name" value="TPR"/>
    <property type="match status" value="3"/>
</dbReference>
<dbReference type="EMBL" id="JNBS01005039">
    <property type="protein sequence ID" value="OQR81309.1"/>
    <property type="molecule type" value="Genomic_DNA"/>
</dbReference>
<comment type="caution">
    <text evidence="2">The sequence shown here is derived from an EMBL/GenBank/DDBJ whole genome shotgun (WGS) entry which is preliminary data.</text>
</comment>
<name>A0A1V9Y6H3_9STRA</name>
<dbReference type="AlphaFoldDB" id="A0A1V9Y6H3"/>
<evidence type="ECO:0000313" key="3">
    <source>
        <dbReference type="Proteomes" id="UP000243217"/>
    </source>
</evidence>
<protein>
    <submittedName>
        <fullName evidence="2">Tetratricopeptide repeat domain 33-like</fullName>
    </submittedName>
</protein>
<dbReference type="PROSITE" id="PS50005">
    <property type="entry name" value="TPR"/>
    <property type="match status" value="2"/>
</dbReference>
<accession>A0A1V9Y6H3</accession>
<dbReference type="InterPro" id="IPR019734">
    <property type="entry name" value="TPR_rpt"/>
</dbReference>
<dbReference type="InterPro" id="IPR052658">
    <property type="entry name" value="TPR-containing"/>
</dbReference>
<evidence type="ECO:0000256" key="1">
    <source>
        <dbReference type="PROSITE-ProRule" id="PRU00339"/>
    </source>
</evidence>
<dbReference type="SUPFAM" id="SSF48452">
    <property type="entry name" value="TPR-like"/>
    <property type="match status" value="1"/>
</dbReference>
<dbReference type="Proteomes" id="UP000243217">
    <property type="component" value="Unassembled WGS sequence"/>
</dbReference>
<dbReference type="PANTHER" id="PTHR15544">
    <property type="entry name" value="OSMOSIS RESPONSIVE FACTOR"/>
    <property type="match status" value="1"/>
</dbReference>
<dbReference type="STRING" id="74557.A0A1V9Y6H3"/>
<keyword evidence="1" id="KW-0802">TPR repeat</keyword>
<organism evidence="2 3">
    <name type="scientific">Thraustotheca clavata</name>
    <dbReference type="NCBI Taxonomy" id="74557"/>
    <lineage>
        <taxon>Eukaryota</taxon>
        <taxon>Sar</taxon>
        <taxon>Stramenopiles</taxon>
        <taxon>Oomycota</taxon>
        <taxon>Saprolegniomycetes</taxon>
        <taxon>Saprolegniales</taxon>
        <taxon>Achlyaceae</taxon>
        <taxon>Thraustotheca</taxon>
    </lineage>
</organism>
<keyword evidence="3" id="KW-1185">Reference proteome</keyword>
<sequence length="217" mass="24566">MISLSLKRKRKNEHVRSVDPCFLSSEQLNAMSEYEYADSSSAPERPRKVIASLEDVMQKSKRLQEEGNVLANADRFRAAIDRWRQAIECTPENGVLYELIAQAHLALDEFFEGIQMAQKATLFAPQWNEGYVTLARCQLNYGELDMALQSMNKAIELSNDKDELQMEVQEIQQLIDTRDVTLAQGQAIITTLSSPDAIQVVECKTNLARRGAQLRLS</sequence>
<feature type="repeat" description="TPR" evidence="1">
    <location>
        <begin position="60"/>
        <end position="93"/>
    </location>
</feature>
<dbReference type="Gene3D" id="1.25.40.10">
    <property type="entry name" value="Tetratricopeptide repeat domain"/>
    <property type="match status" value="1"/>
</dbReference>
<dbReference type="PANTHER" id="PTHR15544:SF0">
    <property type="entry name" value="TETRATRICOPEPTIDE REPEAT PROTEIN 33"/>
    <property type="match status" value="1"/>
</dbReference>
<feature type="repeat" description="TPR" evidence="1">
    <location>
        <begin position="128"/>
        <end position="161"/>
    </location>
</feature>